<accession>A0A9R1VL71</accession>
<dbReference type="AlphaFoldDB" id="A0A9R1VL71"/>
<proteinExistence type="inferred from homology"/>
<dbReference type="Proteomes" id="UP000235145">
    <property type="component" value="Unassembled WGS sequence"/>
</dbReference>
<evidence type="ECO:0000313" key="12">
    <source>
        <dbReference type="Proteomes" id="UP000235145"/>
    </source>
</evidence>
<sequence>MEWLGSTSDILSTNGVNTSLSYLCRREFTIECNWKVFCDNYLDGGYHVPFAHKDLASGLKLDSYSTKICMFHLTYILIKMYRPWMNTNLVLPLGPRRWKVTFDYFLDASLKDDEAFVTGSLKDSEQVQMEDVTLCESVQRVLESPAYGSGRYTPMVEKAMHHFHCLLHQDLIN</sequence>
<dbReference type="Gene3D" id="3.90.380.10">
    <property type="entry name" value="Naphthalene 1,2-dioxygenase Alpha Subunit, Chain A, domain 1"/>
    <property type="match status" value="2"/>
</dbReference>
<evidence type="ECO:0000256" key="5">
    <source>
        <dbReference type="ARBA" id="ARBA00010848"/>
    </source>
</evidence>
<dbReference type="EMBL" id="NBSK02000005">
    <property type="protein sequence ID" value="KAJ0208048.1"/>
    <property type="molecule type" value="Genomic_DNA"/>
</dbReference>
<dbReference type="GO" id="GO:0051537">
    <property type="term" value="F:2 iron, 2 sulfur cluster binding"/>
    <property type="evidence" value="ECO:0007669"/>
    <property type="project" value="InterPro"/>
</dbReference>
<dbReference type="PANTHER" id="PTHR43756:SF5">
    <property type="entry name" value="CHOLINE MONOOXYGENASE, CHLOROPLASTIC"/>
    <property type="match status" value="1"/>
</dbReference>
<dbReference type="InterPro" id="IPR015879">
    <property type="entry name" value="Ring_hydroxy_dOase_asu_C_dom"/>
</dbReference>
<evidence type="ECO:0000256" key="2">
    <source>
        <dbReference type="ARBA" id="ARBA00002149"/>
    </source>
</evidence>
<evidence type="ECO:0000256" key="6">
    <source>
        <dbReference type="ARBA" id="ARBA00012763"/>
    </source>
</evidence>
<comment type="similarity">
    <text evidence="5">Belongs to the choline monooxygenase family.</text>
</comment>
<dbReference type="SUPFAM" id="SSF55961">
    <property type="entry name" value="Bet v1-like"/>
    <property type="match status" value="1"/>
</dbReference>
<evidence type="ECO:0000256" key="4">
    <source>
        <dbReference type="ARBA" id="ARBA00004866"/>
    </source>
</evidence>
<dbReference type="GO" id="GO:0019133">
    <property type="term" value="F:choline monooxygenase activity"/>
    <property type="evidence" value="ECO:0007669"/>
    <property type="project" value="UniProtKB-EC"/>
</dbReference>
<comment type="subcellular location">
    <subcellularLocation>
        <location evidence="3">Plastid</location>
        <location evidence="3">Chloroplast stroma</location>
    </subcellularLocation>
</comment>
<evidence type="ECO:0000313" key="11">
    <source>
        <dbReference type="EMBL" id="KAJ0208048.1"/>
    </source>
</evidence>
<evidence type="ECO:0000256" key="9">
    <source>
        <dbReference type="ARBA" id="ARBA00049097"/>
    </source>
</evidence>
<evidence type="ECO:0000256" key="3">
    <source>
        <dbReference type="ARBA" id="ARBA00004470"/>
    </source>
</evidence>
<gene>
    <name evidence="11" type="ORF">LSAT_V11C500240020</name>
</gene>
<protein>
    <recommendedName>
        <fullName evidence="7">Choline monooxygenase, chloroplastic</fullName>
        <ecNumber evidence="6">1.14.15.7</ecNumber>
    </recommendedName>
</protein>
<evidence type="ECO:0000259" key="10">
    <source>
        <dbReference type="Pfam" id="PF00848"/>
    </source>
</evidence>
<comment type="catalytic activity">
    <reaction evidence="9">
        <text>choline + 2 reduced [2Fe-2S]-[ferredoxin] + O2 + 2 H(+) = betaine aldehyde hydrate + 2 oxidized [2Fe-2S]-[ferredoxin] + H2O</text>
        <dbReference type="Rhea" id="RHEA:17769"/>
        <dbReference type="Rhea" id="RHEA-COMP:10000"/>
        <dbReference type="Rhea" id="RHEA-COMP:10001"/>
        <dbReference type="ChEBI" id="CHEBI:15354"/>
        <dbReference type="ChEBI" id="CHEBI:15377"/>
        <dbReference type="ChEBI" id="CHEBI:15378"/>
        <dbReference type="ChEBI" id="CHEBI:15379"/>
        <dbReference type="ChEBI" id="CHEBI:15870"/>
        <dbReference type="ChEBI" id="CHEBI:33737"/>
        <dbReference type="ChEBI" id="CHEBI:33738"/>
        <dbReference type="EC" id="1.14.15.7"/>
    </reaction>
</comment>
<dbReference type="GO" id="GO:0009570">
    <property type="term" value="C:chloroplast stroma"/>
    <property type="evidence" value="ECO:0007669"/>
    <property type="project" value="UniProtKB-SubCell"/>
</dbReference>
<dbReference type="InterPro" id="IPR001663">
    <property type="entry name" value="Rng_hydr_dOase-A"/>
</dbReference>
<comment type="pathway">
    <text evidence="4">Amine and polyamine biosynthesis; betaine biosynthesis via choline pathway; betaine aldehyde from choline (monooxygenase route): step 1/1.</text>
</comment>
<keyword evidence="12" id="KW-1185">Reference proteome</keyword>
<comment type="cofactor">
    <cofactor evidence="1">
        <name>Fe cation</name>
        <dbReference type="ChEBI" id="CHEBI:24875"/>
    </cofactor>
</comment>
<evidence type="ECO:0000256" key="7">
    <source>
        <dbReference type="ARBA" id="ARBA00014931"/>
    </source>
</evidence>
<evidence type="ECO:0000256" key="8">
    <source>
        <dbReference type="ARBA" id="ARBA00034078"/>
    </source>
</evidence>
<dbReference type="Pfam" id="PF00848">
    <property type="entry name" value="Ring_hydroxyl_A"/>
    <property type="match status" value="2"/>
</dbReference>
<comment type="cofactor">
    <cofactor evidence="8">
        <name>[2Fe-2S] cluster</name>
        <dbReference type="ChEBI" id="CHEBI:190135"/>
    </cofactor>
</comment>
<organism evidence="11 12">
    <name type="scientific">Lactuca sativa</name>
    <name type="common">Garden lettuce</name>
    <dbReference type="NCBI Taxonomy" id="4236"/>
    <lineage>
        <taxon>Eukaryota</taxon>
        <taxon>Viridiplantae</taxon>
        <taxon>Streptophyta</taxon>
        <taxon>Embryophyta</taxon>
        <taxon>Tracheophyta</taxon>
        <taxon>Spermatophyta</taxon>
        <taxon>Magnoliopsida</taxon>
        <taxon>eudicotyledons</taxon>
        <taxon>Gunneridae</taxon>
        <taxon>Pentapetalae</taxon>
        <taxon>asterids</taxon>
        <taxon>campanulids</taxon>
        <taxon>Asterales</taxon>
        <taxon>Asteraceae</taxon>
        <taxon>Cichorioideae</taxon>
        <taxon>Cichorieae</taxon>
        <taxon>Lactucinae</taxon>
        <taxon>Lactuca</taxon>
    </lineage>
</organism>
<dbReference type="GO" id="GO:0005506">
    <property type="term" value="F:iron ion binding"/>
    <property type="evidence" value="ECO:0007669"/>
    <property type="project" value="InterPro"/>
</dbReference>
<evidence type="ECO:0000256" key="1">
    <source>
        <dbReference type="ARBA" id="ARBA00001962"/>
    </source>
</evidence>
<name>A0A9R1VL71_LACSA</name>
<reference evidence="11 12" key="1">
    <citation type="journal article" date="2017" name="Nat. Commun.">
        <title>Genome assembly with in vitro proximity ligation data and whole-genome triplication in lettuce.</title>
        <authorList>
            <person name="Reyes-Chin-Wo S."/>
            <person name="Wang Z."/>
            <person name="Yang X."/>
            <person name="Kozik A."/>
            <person name="Arikit S."/>
            <person name="Song C."/>
            <person name="Xia L."/>
            <person name="Froenicke L."/>
            <person name="Lavelle D.O."/>
            <person name="Truco M.J."/>
            <person name="Xia R."/>
            <person name="Zhu S."/>
            <person name="Xu C."/>
            <person name="Xu H."/>
            <person name="Xu X."/>
            <person name="Cox K."/>
            <person name="Korf I."/>
            <person name="Meyers B.C."/>
            <person name="Michelmore R.W."/>
        </authorList>
    </citation>
    <scope>NUCLEOTIDE SEQUENCE [LARGE SCALE GENOMIC DNA]</scope>
    <source>
        <strain evidence="12">cv. Salinas</strain>
        <tissue evidence="11">Seedlings</tissue>
    </source>
</reference>
<feature type="domain" description="Aromatic-ring-hydroxylating dioxygenase alpha subunit C-terminal" evidence="10">
    <location>
        <begin position="26"/>
        <end position="63"/>
    </location>
</feature>
<dbReference type="PANTHER" id="PTHR43756">
    <property type="entry name" value="CHOLINE MONOOXYGENASE, CHLOROPLASTIC"/>
    <property type="match status" value="1"/>
</dbReference>
<feature type="domain" description="Aromatic-ring-hydroxylating dioxygenase alpha subunit C-terminal" evidence="10">
    <location>
        <begin position="77"/>
        <end position="166"/>
    </location>
</feature>
<dbReference type="EC" id="1.14.15.7" evidence="6"/>
<comment type="function">
    <text evidence="2">Catalyzes the first step of the osmoprotectant glycine betaine synthesis.</text>
</comment>
<comment type="caution">
    <text evidence="11">The sequence shown here is derived from an EMBL/GenBank/DDBJ whole genome shotgun (WGS) entry which is preliminary data.</text>
</comment>